<evidence type="ECO:0000259" key="3">
    <source>
        <dbReference type="Pfam" id="PF08719"/>
    </source>
</evidence>
<dbReference type="EMBL" id="CP126980">
    <property type="protein sequence ID" value="WIM92820.1"/>
    <property type="molecule type" value="Genomic_DNA"/>
</dbReference>
<sequence length="385" mass="42486">MTRFRRAYRDVDGHRVEGTWRHIFVRNGDNYYLADLVIYADGAVDTGTGGLTDPDGLAGLLRSGQVATTLHDGAWASAHHLATWRFTEATCAIDADMLLGEVADEIDRLNDRPDSTDRCLRAVRTYLADATEDNRLRVRQRYLAIPEHLRIYALGDMDNRDWPLKVLATAIGDTVEGHYDDEVATPDLHAEAVEYFRDRELHRARAGARIPADGPDQPETATLTLYQGRQDHPDNAVLQNDYPARLTIDGRDYPTVTHAYWALATDDPGWRDRIAAAPDTYDAAELAGQAPRRPGWPAARLAIMARLLRTKFAQHPSMARVLLATGDARIVYTAVGSAYWTASGQRSSNWIGRLLELVRSELAALDAGVPLPTSHGAGPSAAPET</sequence>
<dbReference type="InterPro" id="IPR056056">
    <property type="entry name" value="DUF7639"/>
</dbReference>
<dbReference type="InterPro" id="IPR012816">
    <property type="entry name" value="NADAR"/>
</dbReference>
<name>A0ABY8WAS8_9ACTN</name>
<feature type="domain" description="DUF7639" evidence="5">
    <location>
        <begin position="114"/>
        <end position="205"/>
    </location>
</feature>
<dbReference type="InterPro" id="IPR037238">
    <property type="entry name" value="YbiA-like_sf"/>
</dbReference>
<comment type="catalytic activity">
    <reaction evidence="1">
        <text>5-amino-6-(5-phospho-D-ribosylamino)uracil + H2O = 5,6-diaminouracil + D-ribose 5-phosphate</text>
        <dbReference type="Rhea" id="RHEA:55020"/>
        <dbReference type="ChEBI" id="CHEBI:15377"/>
        <dbReference type="ChEBI" id="CHEBI:46252"/>
        <dbReference type="ChEBI" id="CHEBI:58453"/>
        <dbReference type="ChEBI" id="CHEBI:78346"/>
    </reaction>
</comment>
<dbReference type="Pfam" id="PF08719">
    <property type="entry name" value="NADAR"/>
    <property type="match status" value="1"/>
</dbReference>
<dbReference type="Pfam" id="PF24644">
    <property type="entry name" value="DUF7638"/>
    <property type="match status" value="1"/>
</dbReference>
<dbReference type="CDD" id="cd15457">
    <property type="entry name" value="NADAR"/>
    <property type="match status" value="1"/>
</dbReference>
<protein>
    <submittedName>
        <fullName evidence="6">NADAR family protein</fullName>
    </submittedName>
</protein>
<evidence type="ECO:0000313" key="7">
    <source>
        <dbReference type="Proteomes" id="UP001240150"/>
    </source>
</evidence>
<feature type="domain" description="NADAR" evidence="3">
    <location>
        <begin position="234"/>
        <end position="362"/>
    </location>
</feature>
<dbReference type="Proteomes" id="UP001240150">
    <property type="component" value="Chromosome"/>
</dbReference>
<dbReference type="SUPFAM" id="SSF143990">
    <property type="entry name" value="YbiA-like"/>
    <property type="match status" value="1"/>
</dbReference>
<keyword evidence="7" id="KW-1185">Reference proteome</keyword>
<evidence type="ECO:0000259" key="4">
    <source>
        <dbReference type="Pfam" id="PF24644"/>
    </source>
</evidence>
<gene>
    <name evidence="6" type="ORF">ACTOB_004778</name>
</gene>
<dbReference type="Pfam" id="PF24645">
    <property type="entry name" value="DUF7639"/>
    <property type="match status" value="1"/>
</dbReference>
<dbReference type="RefSeq" id="WP_284914027.1">
    <property type="nucleotide sequence ID" value="NZ_CP126980.1"/>
</dbReference>
<evidence type="ECO:0000256" key="2">
    <source>
        <dbReference type="ARBA" id="ARBA00000751"/>
    </source>
</evidence>
<accession>A0ABY8WAS8</accession>
<dbReference type="InterPro" id="IPR056055">
    <property type="entry name" value="DUF7638"/>
</dbReference>
<evidence type="ECO:0000259" key="5">
    <source>
        <dbReference type="Pfam" id="PF24645"/>
    </source>
</evidence>
<evidence type="ECO:0000313" key="6">
    <source>
        <dbReference type="EMBL" id="WIM92820.1"/>
    </source>
</evidence>
<reference evidence="6 7" key="1">
    <citation type="submission" date="2023-06" db="EMBL/GenBank/DDBJ databases">
        <authorList>
            <person name="Yushchuk O."/>
            <person name="Binda E."/>
            <person name="Ruckert-Reed C."/>
            <person name="Fedorenko V."/>
            <person name="Kalinowski J."/>
            <person name="Marinelli F."/>
        </authorList>
    </citation>
    <scope>NUCLEOTIDE SEQUENCE [LARGE SCALE GENOMIC DNA]</scope>
    <source>
        <strain evidence="6 7">NRRL 3884</strain>
    </source>
</reference>
<dbReference type="Gene3D" id="1.10.357.40">
    <property type="entry name" value="YbiA-like"/>
    <property type="match status" value="1"/>
</dbReference>
<feature type="domain" description="DUF7638" evidence="4">
    <location>
        <begin position="7"/>
        <end position="113"/>
    </location>
</feature>
<comment type="catalytic activity">
    <reaction evidence="2">
        <text>2,5-diamino-6-hydroxy-4-(5-phosphoribosylamino)-pyrimidine + H2O = 2,5,6-triamino-4-hydroxypyrimidine + D-ribose 5-phosphate</text>
        <dbReference type="Rhea" id="RHEA:23436"/>
        <dbReference type="ChEBI" id="CHEBI:15377"/>
        <dbReference type="ChEBI" id="CHEBI:58614"/>
        <dbReference type="ChEBI" id="CHEBI:78346"/>
        <dbReference type="ChEBI" id="CHEBI:137796"/>
    </reaction>
</comment>
<proteinExistence type="predicted"/>
<organism evidence="6 7">
    <name type="scientific">Actinoplanes oblitus</name>
    <dbReference type="NCBI Taxonomy" id="3040509"/>
    <lineage>
        <taxon>Bacteria</taxon>
        <taxon>Bacillati</taxon>
        <taxon>Actinomycetota</taxon>
        <taxon>Actinomycetes</taxon>
        <taxon>Micromonosporales</taxon>
        <taxon>Micromonosporaceae</taxon>
        <taxon>Actinoplanes</taxon>
    </lineage>
</organism>
<evidence type="ECO:0000256" key="1">
    <source>
        <dbReference type="ARBA" id="ARBA00000022"/>
    </source>
</evidence>